<dbReference type="GO" id="GO:0000776">
    <property type="term" value="C:kinetochore"/>
    <property type="evidence" value="ECO:0007669"/>
    <property type="project" value="TreeGrafter"/>
</dbReference>
<dbReference type="Proteomes" id="UP001372338">
    <property type="component" value="Unassembled WGS sequence"/>
</dbReference>
<keyword evidence="3" id="KW-0132">Cell division</keyword>
<dbReference type="PANTHER" id="PTHR23168">
    <property type="entry name" value="MITOTIC SPINDLE ASSEMBLY CHECKPOINT PROTEIN MAD1 MITOTIC ARREST DEFICIENT-LIKE PROTEIN 1"/>
    <property type="match status" value="1"/>
</dbReference>
<evidence type="ECO:0000256" key="3">
    <source>
        <dbReference type="ARBA" id="ARBA00022618"/>
    </source>
</evidence>
<evidence type="ECO:0000256" key="5">
    <source>
        <dbReference type="ARBA" id="ARBA00023242"/>
    </source>
</evidence>
<evidence type="ECO:0000256" key="4">
    <source>
        <dbReference type="ARBA" id="ARBA00022776"/>
    </source>
</evidence>
<dbReference type="Pfam" id="PF25597">
    <property type="entry name" value="SH3_retrovirus"/>
    <property type="match status" value="1"/>
</dbReference>
<dbReference type="PANTHER" id="PTHR23168:SF0">
    <property type="entry name" value="MITOTIC SPINDLE ASSEMBLY CHECKPOINT PROTEIN MAD1"/>
    <property type="match status" value="1"/>
</dbReference>
<keyword evidence="5" id="KW-0539">Nucleus</keyword>
<evidence type="ECO:0000256" key="8">
    <source>
        <dbReference type="SAM" id="MobiDB-lite"/>
    </source>
</evidence>
<organism evidence="10 11">
    <name type="scientific">Crotalaria pallida</name>
    <name type="common">Smooth rattlebox</name>
    <name type="synonym">Crotalaria striata</name>
    <dbReference type="NCBI Taxonomy" id="3830"/>
    <lineage>
        <taxon>Eukaryota</taxon>
        <taxon>Viridiplantae</taxon>
        <taxon>Streptophyta</taxon>
        <taxon>Embryophyta</taxon>
        <taxon>Tracheophyta</taxon>
        <taxon>Spermatophyta</taxon>
        <taxon>Magnoliopsida</taxon>
        <taxon>eudicotyledons</taxon>
        <taxon>Gunneridae</taxon>
        <taxon>Pentapetalae</taxon>
        <taxon>rosids</taxon>
        <taxon>fabids</taxon>
        <taxon>Fabales</taxon>
        <taxon>Fabaceae</taxon>
        <taxon>Papilionoideae</taxon>
        <taxon>50 kb inversion clade</taxon>
        <taxon>genistoids sensu lato</taxon>
        <taxon>core genistoids</taxon>
        <taxon>Crotalarieae</taxon>
        <taxon>Crotalaria</taxon>
    </lineage>
</organism>
<comment type="similarity">
    <text evidence="2">Belongs to the MAD1 family.</text>
</comment>
<dbReference type="GO" id="GO:0051301">
    <property type="term" value="P:cell division"/>
    <property type="evidence" value="ECO:0007669"/>
    <property type="project" value="UniProtKB-KW"/>
</dbReference>
<accession>A0AAN9HWN5</accession>
<dbReference type="GO" id="GO:0007094">
    <property type="term" value="P:mitotic spindle assembly checkpoint signaling"/>
    <property type="evidence" value="ECO:0007669"/>
    <property type="project" value="InterPro"/>
</dbReference>
<name>A0AAN9HWN5_CROPI</name>
<protein>
    <recommendedName>
        <fullName evidence="9">Retroviral polymerase SH3-like domain-containing protein</fullName>
    </recommendedName>
</protein>
<keyword evidence="4" id="KW-0498">Mitosis</keyword>
<evidence type="ECO:0000313" key="10">
    <source>
        <dbReference type="EMBL" id="KAK7255190.1"/>
    </source>
</evidence>
<dbReference type="InterPro" id="IPR008672">
    <property type="entry name" value="Mad1"/>
</dbReference>
<keyword evidence="11" id="KW-1185">Reference proteome</keyword>
<dbReference type="GO" id="GO:0005635">
    <property type="term" value="C:nuclear envelope"/>
    <property type="evidence" value="ECO:0007669"/>
    <property type="project" value="TreeGrafter"/>
</dbReference>
<proteinExistence type="inferred from homology"/>
<evidence type="ECO:0000256" key="7">
    <source>
        <dbReference type="SAM" id="Coils"/>
    </source>
</evidence>
<feature type="coiled-coil region" evidence="7">
    <location>
        <begin position="221"/>
        <end position="275"/>
    </location>
</feature>
<keyword evidence="6" id="KW-0131">Cell cycle</keyword>
<feature type="domain" description="Retroviral polymerase SH3-like" evidence="9">
    <location>
        <begin position="19"/>
        <end position="81"/>
    </location>
</feature>
<evidence type="ECO:0000256" key="1">
    <source>
        <dbReference type="ARBA" id="ARBA00004123"/>
    </source>
</evidence>
<comment type="subcellular location">
    <subcellularLocation>
        <location evidence="1">Nucleus</location>
    </subcellularLocation>
</comment>
<evidence type="ECO:0000313" key="11">
    <source>
        <dbReference type="Proteomes" id="UP001372338"/>
    </source>
</evidence>
<dbReference type="GO" id="GO:0072686">
    <property type="term" value="C:mitotic spindle"/>
    <property type="evidence" value="ECO:0007669"/>
    <property type="project" value="TreeGrafter"/>
</dbReference>
<dbReference type="InterPro" id="IPR057670">
    <property type="entry name" value="SH3_retrovirus"/>
</dbReference>
<reference evidence="10 11" key="1">
    <citation type="submission" date="2024-01" db="EMBL/GenBank/DDBJ databases">
        <title>The genomes of 5 underutilized Papilionoideae crops provide insights into root nodulation and disease resistanc.</title>
        <authorList>
            <person name="Yuan L."/>
        </authorList>
    </citation>
    <scope>NUCLEOTIDE SEQUENCE [LARGE SCALE GENOMIC DNA]</scope>
    <source>
        <strain evidence="10">ZHUSHIDOU_FW_LH</strain>
        <tissue evidence="10">Leaf</tissue>
    </source>
</reference>
<dbReference type="AlphaFoldDB" id="A0AAN9HWN5"/>
<evidence type="ECO:0000256" key="2">
    <source>
        <dbReference type="ARBA" id="ARBA00008029"/>
    </source>
</evidence>
<keyword evidence="7" id="KW-0175">Coiled coil</keyword>
<evidence type="ECO:0000256" key="6">
    <source>
        <dbReference type="ARBA" id="ARBA00023306"/>
    </source>
</evidence>
<feature type="compositionally biased region" description="Acidic residues" evidence="8">
    <location>
        <begin position="97"/>
        <end position="117"/>
    </location>
</feature>
<dbReference type="EMBL" id="JAYWIO010000006">
    <property type="protein sequence ID" value="KAK7255190.1"/>
    <property type="molecule type" value="Genomic_DNA"/>
</dbReference>
<comment type="caution">
    <text evidence="10">The sequence shown here is derived from an EMBL/GenBank/DDBJ whole genome shotgun (WGS) entry which is preliminary data.</text>
</comment>
<feature type="region of interest" description="Disordered" evidence="8">
    <location>
        <begin position="74"/>
        <end position="126"/>
    </location>
</feature>
<evidence type="ECO:0000259" key="9">
    <source>
        <dbReference type="Pfam" id="PF25597"/>
    </source>
</evidence>
<gene>
    <name evidence="10" type="ORF">RIF29_28594</name>
</gene>
<dbReference type="GO" id="GO:0051315">
    <property type="term" value="P:attachment of mitotic spindle microtubules to kinetochore"/>
    <property type="evidence" value="ECO:0007669"/>
    <property type="project" value="TreeGrafter"/>
</dbReference>
<sequence>MEMWTGKPPSYSSLHVFGCPVYVMYNSQERDKLDSKSRKCLFLGYADGVKGYRLWDPTPRKVVISKDVTFAENDLQSEQRNESSTKETTTVQIDEKSGEDDSSEVEPEHEEQEPDDVNDVKVRQSDRLRRKPHWHKDFVMVNHDAYCLLTEEGEPSTFQEAVNSSDASLWMAAMHEEMEALQRNKTWELVTLPEGRKAIGNKWVYKIKRDDNDQEFEVREARKLRSSNENVELLKEKLLEKKNRTEWAELELSKLQEVQLNMKKLEDQISSWRFMIKDVPGVSCFEDILVKFAALQKHASR</sequence>